<keyword evidence="3" id="KW-1185">Reference proteome</keyword>
<comment type="caution">
    <text evidence="2">The sequence shown here is derived from an EMBL/GenBank/DDBJ whole genome shotgun (WGS) entry which is preliminary data.</text>
</comment>
<dbReference type="GO" id="GO:0016491">
    <property type="term" value="F:oxidoreductase activity"/>
    <property type="evidence" value="ECO:0007669"/>
    <property type="project" value="InterPro"/>
</dbReference>
<dbReference type="Proteomes" id="UP000321901">
    <property type="component" value="Unassembled WGS sequence"/>
</dbReference>
<reference evidence="2 3" key="1">
    <citation type="submission" date="2019-07" db="EMBL/GenBank/DDBJ databases">
        <title>Whole genome shotgun sequence of Sporosarcina luteola NBRC 105378.</title>
        <authorList>
            <person name="Hosoyama A."/>
            <person name="Uohara A."/>
            <person name="Ohji S."/>
            <person name="Ichikawa N."/>
        </authorList>
    </citation>
    <scope>NUCLEOTIDE SEQUENCE [LARGE SCALE GENOMIC DNA]</scope>
    <source>
        <strain evidence="2 3">NBRC 105378</strain>
    </source>
</reference>
<dbReference type="SUPFAM" id="SSF55469">
    <property type="entry name" value="FMN-dependent nitroreductase-like"/>
    <property type="match status" value="1"/>
</dbReference>
<sequence>MNKGLMNLHSLVYEDRNNIANLSNTKLFANIVKGYADSNAFNYLLGMTNIGISDIRSLNFFNETGLADKINAQRSMEEVEEDSSIIALPKPKNLKGSLSQALKSRQSTREFSSYRMNLDELSTLLTYSVGISNRYSKDAEGNRSYRRYHGSGGGIYPISVYCVVNAIEGLRNGIYLYRPYTHALKKITYTGSLEELYQNAPIDTQNANMSLLFSYELNRNYLKYGELGMLLAFLETGMMAQNIHLVTKSVGYSSCDVAGFDKKYAEKSIGLDGVNSHIIYSIMVGKEQ</sequence>
<dbReference type="EMBL" id="BJYL01000015">
    <property type="protein sequence ID" value="GEN82824.1"/>
    <property type="molecule type" value="Genomic_DNA"/>
</dbReference>
<dbReference type="Gene3D" id="3.40.109.10">
    <property type="entry name" value="NADH Oxidase"/>
    <property type="match status" value="1"/>
</dbReference>
<dbReference type="AlphaFoldDB" id="A0A511Z5V7"/>
<feature type="domain" description="Nitroreductase" evidence="1">
    <location>
        <begin position="102"/>
        <end position="286"/>
    </location>
</feature>
<evidence type="ECO:0000313" key="2">
    <source>
        <dbReference type="EMBL" id="GEN82824.1"/>
    </source>
</evidence>
<dbReference type="OrthoDB" id="9801593at2"/>
<dbReference type="InterPro" id="IPR020051">
    <property type="entry name" value="SagB-type_dehydrogenase"/>
</dbReference>
<dbReference type="RefSeq" id="WP_147056218.1">
    <property type="nucleotide sequence ID" value="NZ_BJYL01000015.1"/>
</dbReference>
<dbReference type="InterPro" id="IPR052544">
    <property type="entry name" value="Bacteriocin_Proc_Enz"/>
</dbReference>
<dbReference type="Pfam" id="PF00881">
    <property type="entry name" value="Nitroreductase"/>
    <property type="match status" value="1"/>
</dbReference>
<gene>
    <name evidence="2" type="primary">SagB</name>
    <name evidence="2" type="ORF">SLU01_11360</name>
</gene>
<dbReference type="PANTHER" id="PTHR43745">
    <property type="entry name" value="NITROREDUCTASE MJ1384-RELATED"/>
    <property type="match status" value="1"/>
</dbReference>
<protein>
    <submittedName>
        <fullName evidence="2">Streptolysin associated protein SagB</fullName>
    </submittedName>
</protein>
<dbReference type="CDD" id="cd02142">
    <property type="entry name" value="McbC_SagB-like_oxidoreductase"/>
    <property type="match status" value="1"/>
</dbReference>
<name>A0A511Z5V7_9BACL</name>
<dbReference type="InterPro" id="IPR029479">
    <property type="entry name" value="Nitroreductase"/>
</dbReference>
<dbReference type="InterPro" id="IPR000415">
    <property type="entry name" value="Nitroreductase-like"/>
</dbReference>
<dbReference type="NCBIfam" id="TIGR03605">
    <property type="entry name" value="antibiot_sagB"/>
    <property type="match status" value="1"/>
</dbReference>
<evidence type="ECO:0000313" key="3">
    <source>
        <dbReference type="Proteomes" id="UP000321901"/>
    </source>
</evidence>
<proteinExistence type="predicted"/>
<dbReference type="PANTHER" id="PTHR43745:SF2">
    <property type="entry name" value="NITROREDUCTASE MJ1384-RELATED"/>
    <property type="match status" value="1"/>
</dbReference>
<accession>A0A511Z5V7</accession>
<organism evidence="2 3">
    <name type="scientific">Sporosarcina luteola</name>
    <dbReference type="NCBI Taxonomy" id="582850"/>
    <lineage>
        <taxon>Bacteria</taxon>
        <taxon>Bacillati</taxon>
        <taxon>Bacillota</taxon>
        <taxon>Bacilli</taxon>
        <taxon>Bacillales</taxon>
        <taxon>Caryophanaceae</taxon>
        <taxon>Sporosarcina</taxon>
    </lineage>
</organism>
<evidence type="ECO:0000259" key="1">
    <source>
        <dbReference type="Pfam" id="PF00881"/>
    </source>
</evidence>